<evidence type="ECO:0000256" key="1">
    <source>
        <dbReference type="SAM" id="MobiDB-lite"/>
    </source>
</evidence>
<feature type="compositionally biased region" description="Basic and acidic residues" evidence="1">
    <location>
        <begin position="448"/>
        <end position="459"/>
    </location>
</feature>
<dbReference type="InterPro" id="IPR051321">
    <property type="entry name" value="PHA/PHB_synthase"/>
</dbReference>
<feature type="region of interest" description="Disordered" evidence="1">
    <location>
        <begin position="1"/>
        <end position="35"/>
    </location>
</feature>
<dbReference type="Proteomes" id="UP001494902">
    <property type="component" value="Unassembled WGS sequence"/>
</dbReference>
<evidence type="ECO:0000313" key="2">
    <source>
        <dbReference type="EMBL" id="MEQ3552424.1"/>
    </source>
</evidence>
<dbReference type="RefSeq" id="WP_349299488.1">
    <property type="nucleotide sequence ID" value="NZ_JBEDNQ010000007.1"/>
</dbReference>
<evidence type="ECO:0000313" key="3">
    <source>
        <dbReference type="Proteomes" id="UP001494902"/>
    </source>
</evidence>
<dbReference type="InterPro" id="IPR029058">
    <property type="entry name" value="AB_hydrolase_fold"/>
</dbReference>
<organism evidence="2 3">
    <name type="scientific">Pseudonocardia nematodicida</name>
    <dbReference type="NCBI Taxonomy" id="1206997"/>
    <lineage>
        <taxon>Bacteria</taxon>
        <taxon>Bacillati</taxon>
        <taxon>Actinomycetota</taxon>
        <taxon>Actinomycetes</taxon>
        <taxon>Pseudonocardiales</taxon>
        <taxon>Pseudonocardiaceae</taxon>
        <taxon>Pseudonocardia</taxon>
    </lineage>
</organism>
<proteinExistence type="predicted"/>
<comment type="caution">
    <text evidence="2">The sequence shown here is derived from an EMBL/GenBank/DDBJ whole genome shotgun (WGS) entry which is preliminary data.</text>
</comment>
<dbReference type="PANTHER" id="PTHR36837:SF2">
    <property type="entry name" value="POLY(3-HYDROXYALKANOATE) POLYMERASE SUBUNIT PHAC"/>
    <property type="match status" value="1"/>
</dbReference>
<protein>
    <submittedName>
        <fullName evidence="2">Alpha/beta fold hydrolase</fullName>
    </submittedName>
</protein>
<dbReference type="Gene3D" id="3.40.50.1820">
    <property type="entry name" value="alpha/beta hydrolase"/>
    <property type="match status" value="1"/>
</dbReference>
<sequence>MSMATTHTADVPTPGHGPHALPDTPAVPASHGDTRPDPLRYLVSYNTRNLAKVVTEVGRATGAYWIDSVQRLANPGDAARRSLLWFATMADRREPRWHLANEVVLSTPFALLRDFTSPEHRDDDVVPTLVLPPQAGHSSTVVDYSPQQSQLAMIRAAGLTRLYALDWRPATTATRHVTITDYLDVIDRSIRRVGGRANLVGDCQGGWLATIYAALHPERVNTLTLAGAPIDFHAGESVIAASTRLMAGTMGMAPYKALVAAGGGNMPGSAVLSNFISIQPQSEISRQLQLLENIDDATHVERYRVFEDWFKYTQDIPGAFYLWLVENLFWRNRLIDGTLTVDGRTVDLAAIDCPVLLLAGSTDHITPAPQLFAIAEKVTTPAADITFRTATAGHLGLFMGRDALRHDWPVLMEAVYGHSVPQPPRKGSEVKGQAGKAGRRRSSVRAVADPRDTPRVPAP</sequence>
<dbReference type="SUPFAM" id="SSF53474">
    <property type="entry name" value="alpha/beta-Hydrolases"/>
    <property type="match status" value="1"/>
</dbReference>
<dbReference type="EMBL" id="JBEDNQ010000007">
    <property type="protein sequence ID" value="MEQ3552424.1"/>
    <property type="molecule type" value="Genomic_DNA"/>
</dbReference>
<accession>A0ABV1KEV6</accession>
<dbReference type="PANTHER" id="PTHR36837">
    <property type="entry name" value="POLY(3-HYDROXYALKANOATE) POLYMERASE SUBUNIT PHAC"/>
    <property type="match status" value="1"/>
</dbReference>
<gene>
    <name evidence="2" type="ORF">WIS52_18270</name>
</gene>
<keyword evidence="2" id="KW-0378">Hydrolase</keyword>
<keyword evidence="3" id="KW-1185">Reference proteome</keyword>
<reference evidence="2 3" key="1">
    <citation type="submission" date="2024-03" db="EMBL/GenBank/DDBJ databases">
        <title>Draft genome sequence of Pseudonocardia nematodicida JCM 31783.</title>
        <authorList>
            <person name="Butdee W."/>
            <person name="Duangmal K."/>
        </authorList>
    </citation>
    <scope>NUCLEOTIDE SEQUENCE [LARGE SCALE GENOMIC DNA]</scope>
    <source>
        <strain evidence="2 3">JCM 31783</strain>
    </source>
</reference>
<dbReference type="Pfam" id="PF11339">
    <property type="entry name" value="DUF3141"/>
    <property type="match status" value="1"/>
</dbReference>
<feature type="region of interest" description="Disordered" evidence="1">
    <location>
        <begin position="419"/>
        <end position="459"/>
    </location>
</feature>
<dbReference type="GO" id="GO:0016787">
    <property type="term" value="F:hydrolase activity"/>
    <property type="evidence" value="ECO:0007669"/>
    <property type="project" value="UniProtKB-KW"/>
</dbReference>
<name>A0ABV1KEV6_9PSEU</name>
<dbReference type="InterPro" id="IPR024501">
    <property type="entry name" value="DUF3141"/>
</dbReference>